<evidence type="ECO:0000313" key="2">
    <source>
        <dbReference type="EMBL" id="GMI37202.1"/>
    </source>
</evidence>
<evidence type="ECO:0008006" key="4">
    <source>
        <dbReference type="Google" id="ProtNLM"/>
    </source>
</evidence>
<sequence length="617" mass="68735">MSLYETQSRVRRKQKKEHEWDSLQGVWEQRLNGSLMDIADPEEFSSATTTKSGDKKFFLCDSSKIPVDTIKEEKFTLRRKKAPPTTLSSGSTTSLSKSLGASTKLPKLSILKSLPSSELLKLSFVRPTLTGASIGPGDAHKRSLANYYHVSDHLAPDPLDEGEVPGSIILHYENSAPPMRPVPHPSKPDAGLLCGATGKEIPFPHVSDYRDEQEKLRFASSPVKALNKNTSQTGQRSKRVLQYGNRKPTTSTVLLDYIDEVTAAGSSAGGSLSVDGQSVGGNSVASSATGRTNATNRSNGKGGKKEKAMTREQVDKGLEEMKSLMEEMSTGSDGGSKKWASAGLAIQKHFNMIRKNNPDAPTDLYKDVPVTRFFKRFVEEGPRRGDGCFEINPAAVGAQQIEGLLHSTKEYASVKRVNAKPGSVENMKQTLTQARILKDLKAELAKAQRRLESSKIWQDQHGARGDRVKDKRDWGGLFDSSSEEEEEEVVVEERPKTREELWTTSDVDLFAKEEVKKEVKKKEEYSDREVFGAGMELLEDVLQEYVCDYIMVELELLEDIGMLACVVEVQARFRGWRWRNSNYKVVNRLAMRAKNEHGNWYYLNTITNESQWASEGA</sequence>
<accession>A0ABQ6MZV2</accession>
<organism evidence="2 3">
    <name type="scientific">Tetraparma gracilis</name>
    <dbReference type="NCBI Taxonomy" id="2962635"/>
    <lineage>
        <taxon>Eukaryota</taxon>
        <taxon>Sar</taxon>
        <taxon>Stramenopiles</taxon>
        <taxon>Ochrophyta</taxon>
        <taxon>Bolidophyceae</taxon>
        <taxon>Parmales</taxon>
        <taxon>Triparmaceae</taxon>
        <taxon>Tetraparma</taxon>
    </lineage>
</organism>
<gene>
    <name evidence="2" type="ORF">TeGR_g2291</name>
</gene>
<evidence type="ECO:0000256" key="1">
    <source>
        <dbReference type="SAM" id="MobiDB-lite"/>
    </source>
</evidence>
<reference evidence="2 3" key="1">
    <citation type="journal article" date="2023" name="Commun. Biol.">
        <title>Genome analysis of Parmales, the sister group of diatoms, reveals the evolutionary specialization of diatoms from phago-mixotrophs to photoautotrophs.</title>
        <authorList>
            <person name="Ban H."/>
            <person name="Sato S."/>
            <person name="Yoshikawa S."/>
            <person name="Yamada K."/>
            <person name="Nakamura Y."/>
            <person name="Ichinomiya M."/>
            <person name="Sato N."/>
            <person name="Blanc-Mathieu R."/>
            <person name="Endo H."/>
            <person name="Kuwata A."/>
            <person name="Ogata H."/>
        </authorList>
    </citation>
    <scope>NUCLEOTIDE SEQUENCE [LARGE SCALE GENOMIC DNA]</scope>
</reference>
<comment type="caution">
    <text evidence="2">The sequence shown here is derived from an EMBL/GenBank/DDBJ whole genome shotgun (WGS) entry which is preliminary data.</text>
</comment>
<protein>
    <recommendedName>
        <fullName evidence="4">WW domain-containing protein</fullName>
    </recommendedName>
</protein>
<feature type="region of interest" description="Disordered" evidence="1">
    <location>
        <begin position="266"/>
        <end position="311"/>
    </location>
</feature>
<keyword evidence="3" id="KW-1185">Reference proteome</keyword>
<dbReference type="EMBL" id="BRYB01001963">
    <property type="protein sequence ID" value="GMI37202.1"/>
    <property type="molecule type" value="Genomic_DNA"/>
</dbReference>
<proteinExistence type="predicted"/>
<name>A0ABQ6MZV2_9STRA</name>
<feature type="compositionally biased region" description="Polar residues" evidence="1">
    <location>
        <begin position="274"/>
        <end position="299"/>
    </location>
</feature>
<dbReference type="Proteomes" id="UP001165060">
    <property type="component" value="Unassembled WGS sequence"/>
</dbReference>
<evidence type="ECO:0000313" key="3">
    <source>
        <dbReference type="Proteomes" id="UP001165060"/>
    </source>
</evidence>